<feature type="domain" description="Cytochrome b5 heme-binding" evidence="6">
    <location>
        <begin position="416"/>
        <end position="481"/>
    </location>
</feature>
<keyword evidence="5" id="KW-0472">Membrane</keyword>
<dbReference type="Proteomes" id="UP001530400">
    <property type="component" value="Unassembled WGS sequence"/>
</dbReference>
<keyword evidence="3" id="KW-0408">Iron</keyword>
<evidence type="ECO:0000256" key="2">
    <source>
        <dbReference type="ARBA" id="ARBA00022723"/>
    </source>
</evidence>
<accession>A0ABD3QTF8</accession>
<organism evidence="7 8">
    <name type="scientific">Cyclotella atomus</name>
    <dbReference type="NCBI Taxonomy" id="382360"/>
    <lineage>
        <taxon>Eukaryota</taxon>
        <taxon>Sar</taxon>
        <taxon>Stramenopiles</taxon>
        <taxon>Ochrophyta</taxon>
        <taxon>Bacillariophyta</taxon>
        <taxon>Coscinodiscophyceae</taxon>
        <taxon>Thalassiosirophycidae</taxon>
        <taxon>Stephanodiscales</taxon>
        <taxon>Stephanodiscaceae</taxon>
        <taxon>Cyclotella</taxon>
    </lineage>
</organism>
<feature type="transmembrane region" description="Helical" evidence="5">
    <location>
        <begin position="12"/>
        <end position="33"/>
    </location>
</feature>
<dbReference type="EMBL" id="JALLPJ020000069">
    <property type="protein sequence ID" value="KAL3803428.1"/>
    <property type="molecule type" value="Genomic_DNA"/>
</dbReference>
<evidence type="ECO:0000259" key="6">
    <source>
        <dbReference type="PROSITE" id="PS50255"/>
    </source>
</evidence>
<evidence type="ECO:0000256" key="1">
    <source>
        <dbReference type="ARBA" id="ARBA00022617"/>
    </source>
</evidence>
<dbReference type="InterPro" id="IPR001199">
    <property type="entry name" value="Cyt_B5-like_heme/steroid-bd"/>
</dbReference>
<keyword evidence="5" id="KW-1133">Transmembrane helix</keyword>
<proteinExistence type="inferred from homology"/>
<evidence type="ECO:0000256" key="5">
    <source>
        <dbReference type="SAM" id="Phobius"/>
    </source>
</evidence>
<evidence type="ECO:0000256" key="3">
    <source>
        <dbReference type="ARBA" id="ARBA00023004"/>
    </source>
</evidence>
<dbReference type="SMART" id="SM01117">
    <property type="entry name" value="Cyt-b5"/>
    <property type="match status" value="1"/>
</dbReference>
<dbReference type="AlphaFoldDB" id="A0ABD3QTF8"/>
<dbReference type="Gene3D" id="3.10.120.10">
    <property type="entry name" value="Cytochrome b5-like heme/steroid binding domain"/>
    <property type="match status" value="1"/>
</dbReference>
<comment type="similarity">
    <text evidence="4">Belongs to the cytochrome b5 family.</text>
</comment>
<feature type="transmembrane region" description="Helical" evidence="5">
    <location>
        <begin position="111"/>
        <end position="129"/>
    </location>
</feature>
<evidence type="ECO:0000256" key="4">
    <source>
        <dbReference type="ARBA" id="ARBA00038168"/>
    </source>
</evidence>
<reference evidence="7 8" key="1">
    <citation type="submission" date="2024-10" db="EMBL/GenBank/DDBJ databases">
        <title>Updated reference genomes for cyclostephanoid diatoms.</title>
        <authorList>
            <person name="Roberts W.R."/>
            <person name="Alverson A.J."/>
        </authorList>
    </citation>
    <scope>NUCLEOTIDE SEQUENCE [LARGE SCALE GENOMIC DNA]</scope>
    <source>
        <strain evidence="7 8">AJA010-31</strain>
    </source>
</reference>
<dbReference type="GO" id="GO:0046872">
    <property type="term" value="F:metal ion binding"/>
    <property type="evidence" value="ECO:0007669"/>
    <property type="project" value="UniProtKB-KW"/>
</dbReference>
<dbReference type="PANTHER" id="PTHR19359">
    <property type="entry name" value="CYTOCHROME B5"/>
    <property type="match status" value="1"/>
</dbReference>
<dbReference type="PANTHER" id="PTHR19359:SF14">
    <property type="entry name" value="CYTOCHROME B5 A"/>
    <property type="match status" value="1"/>
</dbReference>
<dbReference type="SUPFAM" id="SSF55856">
    <property type="entry name" value="Cytochrome b5-like heme/steroid binding domain"/>
    <property type="match status" value="1"/>
</dbReference>
<keyword evidence="8" id="KW-1185">Reference proteome</keyword>
<keyword evidence="5" id="KW-0812">Transmembrane</keyword>
<dbReference type="Pfam" id="PF00173">
    <property type="entry name" value="Cyt-b5"/>
    <property type="match status" value="1"/>
</dbReference>
<comment type="caution">
    <text evidence="7">The sequence shown here is derived from an EMBL/GenBank/DDBJ whole genome shotgun (WGS) entry which is preliminary data.</text>
</comment>
<keyword evidence="1" id="KW-0349">Heme</keyword>
<dbReference type="InterPro" id="IPR036400">
    <property type="entry name" value="Cyt_B5-like_heme/steroid_sf"/>
</dbReference>
<protein>
    <recommendedName>
        <fullName evidence="6">Cytochrome b5 heme-binding domain-containing protein</fullName>
    </recommendedName>
</protein>
<keyword evidence="2" id="KW-0479">Metal-binding</keyword>
<gene>
    <name evidence="7" type="ORF">ACHAWO_003583</name>
</gene>
<evidence type="ECO:0000313" key="7">
    <source>
        <dbReference type="EMBL" id="KAL3803428.1"/>
    </source>
</evidence>
<evidence type="ECO:0000313" key="8">
    <source>
        <dbReference type="Proteomes" id="UP001530400"/>
    </source>
</evidence>
<name>A0ABD3QTF8_9STRA</name>
<dbReference type="PROSITE" id="PS50255">
    <property type="entry name" value="CYTOCHROME_B5_2"/>
    <property type="match status" value="1"/>
</dbReference>
<sequence>MSTLPDLETYISASTLFTIRVFIGLILGLLTVFRRDLSCNREYHPDDDDALSIRHESSPDIADQWEERDRSNQQKGNLRRRASFSSLPTLCNTPTRAAAAKQKRRDPTEEILESASLFLSGGPFLAVVLAVIDHLMLTVFLTSVASLGTLMWRQKTGVKEEIIDSSQTDPLHEETLHPQMNQSVHQVAFNAATEYFNEISSKLDNSNNVNTTPTQLPIKRTNRSKSVNNISQLSEEDYIDLITLARGHLDISLLPSETQIAIFSFLHPKDLLCYTCTHKKGARMLTDGSDVKMTADDQINTPPKDSSSTSERKTAMLIWKELFERDYAWILREWEIGREAVQRSLDVLAWDYFDETTLSAYQEDHRSTVLYHILSTTGIHHNLSHEVMLRHSLKSMKEFYFTFAETWLNYTIAGCNSTNKCLIGLHGHVFDISNFVEQHPGSTETLLLQAGRDATVFFETMGHSLGARRLALSMCVVTNVQCIDEDKGDCTLSNKKVSNNWGLLKPSSSLLHAKKSLPGFIIPRKRSKPRSSGALLRIRNALKREAIIELSKADRWGRTILGTGNLFGGVQVYFDPICCQWRWWYTDLNFEPVYTESAE</sequence>
<dbReference type="InterPro" id="IPR050668">
    <property type="entry name" value="Cytochrome_b5"/>
</dbReference>